<reference evidence="1 2" key="1">
    <citation type="submission" date="2022-11" db="EMBL/GenBank/DDBJ databases">
        <title>Minimal conservation of predation-associated metabolite biosynthetic gene clusters underscores biosynthetic potential of Myxococcota including descriptions for ten novel species: Archangium lansinium sp. nov., Myxococcus landrumus sp. nov., Nannocystis bai.</title>
        <authorList>
            <person name="Ahearne A."/>
            <person name="Stevens C."/>
            <person name="Phillips K."/>
        </authorList>
    </citation>
    <scope>NUCLEOTIDE SEQUENCE [LARGE SCALE GENOMIC DNA]</scope>
    <source>
        <strain evidence="1 2">MIWBW</strain>
    </source>
</reference>
<protein>
    <recommendedName>
        <fullName evidence="3">Lipoprotein</fullName>
    </recommendedName>
</protein>
<dbReference type="RefSeq" id="WP_267532457.1">
    <property type="nucleotide sequence ID" value="NZ_JAPNKA010000001.1"/>
</dbReference>
<evidence type="ECO:0008006" key="3">
    <source>
        <dbReference type="Google" id="ProtNLM"/>
    </source>
</evidence>
<name>A0ABT3ZVM7_9BACT</name>
<gene>
    <name evidence="1" type="ORF">OV287_03050</name>
</gene>
<comment type="caution">
    <text evidence="1">The sequence shown here is derived from an EMBL/GenBank/DDBJ whole genome shotgun (WGS) entry which is preliminary data.</text>
</comment>
<evidence type="ECO:0000313" key="2">
    <source>
        <dbReference type="Proteomes" id="UP001207654"/>
    </source>
</evidence>
<dbReference type="Proteomes" id="UP001207654">
    <property type="component" value="Unassembled WGS sequence"/>
</dbReference>
<organism evidence="1 2">
    <name type="scientific">Archangium lansingense</name>
    <dbReference type="NCBI Taxonomy" id="2995310"/>
    <lineage>
        <taxon>Bacteria</taxon>
        <taxon>Pseudomonadati</taxon>
        <taxon>Myxococcota</taxon>
        <taxon>Myxococcia</taxon>
        <taxon>Myxococcales</taxon>
        <taxon>Cystobacterineae</taxon>
        <taxon>Archangiaceae</taxon>
        <taxon>Archangium</taxon>
    </lineage>
</organism>
<proteinExistence type="predicted"/>
<dbReference type="EMBL" id="JAPNKA010000001">
    <property type="protein sequence ID" value="MCY1073450.1"/>
    <property type="molecule type" value="Genomic_DNA"/>
</dbReference>
<sequence length="122" mass="13023">MKSPTQKKPSFSSWPGVPRRGFQLTAALFLLLAGGGCGPVSFDEIEAGDHLNLLSPPDGCEVVASCGGLVRLNCRVEVDGPYFYVEMLTGRVVASCGDACFSVEPRPEEGRCACPPKAWTCR</sequence>
<evidence type="ECO:0000313" key="1">
    <source>
        <dbReference type="EMBL" id="MCY1073450.1"/>
    </source>
</evidence>
<keyword evidence="2" id="KW-1185">Reference proteome</keyword>
<accession>A0ABT3ZVM7</accession>